<proteinExistence type="predicted"/>
<dbReference type="PANTHER" id="PTHR33710:SF77">
    <property type="entry name" value="DNASE I-LIKE SUPERFAMILY PROTEIN"/>
    <property type="match status" value="1"/>
</dbReference>
<organism evidence="1 2">
    <name type="scientific">Eucalyptus globulus</name>
    <name type="common">Tasmanian blue gum</name>
    <dbReference type="NCBI Taxonomy" id="34317"/>
    <lineage>
        <taxon>Eukaryota</taxon>
        <taxon>Viridiplantae</taxon>
        <taxon>Streptophyta</taxon>
        <taxon>Embryophyta</taxon>
        <taxon>Tracheophyta</taxon>
        <taxon>Spermatophyta</taxon>
        <taxon>Magnoliopsida</taxon>
        <taxon>eudicotyledons</taxon>
        <taxon>Gunneridae</taxon>
        <taxon>Pentapetalae</taxon>
        <taxon>rosids</taxon>
        <taxon>malvids</taxon>
        <taxon>Myrtales</taxon>
        <taxon>Myrtaceae</taxon>
        <taxon>Myrtoideae</taxon>
        <taxon>Eucalypteae</taxon>
        <taxon>Eucalyptus</taxon>
    </lineage>
</organism>
<evidence type="ECO:0000313" key="2">
    <source>
        <dbReference type="Proteomes" id="UP001634007"/>
    </source>
</evidence>
<dbReference type="EMBL" id="JBJKBG010000001">
    <property type="protein sequence ID" value="KAL3752711.1"/>
    <property type="molecule type" value="Genomic_DNA"/>
</dbReference>
<comment type="caution">
    <text evidence="1">The sequence shown here is derived from an EMBL/GenBank/DDBJ whole genome shotgun (WGS) entry which is preliminary data.</text>
</comment>
<dbReference type="SUPFAM" id="SSF56219">
    <property type="entry name" value="DNase I-like"/>
    <property type="match status" value="1"/>
</dbReference>
<keyword evidence="2" id="KW-1185">Reference proteome</keyword>
<dbReference type="AlphaFoldDB" id="A0ABD3LQW6"/>
<dbReference type="InterPro" id="IPR036691">
    <property type="entry name" value="Endo/exonu/phosph_ase_sf"/>
</dbReference>
<dbReference type="Proteomes" id="UP001634007">
    <property type="component" value="Unassembled WGS sequence"/>
</dbReference>
<evidence type="ECO:0008006" key="3">
    <source>
        <dbReference type="Google" id="ProtNLM"/>
    </source>
</evidence>
<protein>
    <recommendedName>
        <fullName evidence="3">Exo_endo_phos domain-containing protein</fullName>
    </recommendedName>
</protein>
<accession>A0ABD3LQW6</accession>
<evidence type="ECO:0000313" key="1">
    <source>
        <dbReference type="EMBL" id="KAL3752711.1"/>
    </source>
</evidence>
<sequence>MRLTCVHAPTAYNLRQGLWTEIREISNNNTLPWLCASDFNEILYPWEKVGRRPVEPYRMHSFRELLNDCSLLDVVSKGCAFTWTNNRNGEDIVKERLDRMLCSMEWRLTFLAAEVFALLAIGSDHSPLLLLTESMRVKKRKTFTFEAYWLQDQECHSIIVESWTSIKVRHLTLPRKLNVVSAALASWSYPKFNSTQHQISSLKQQLQNLTNELNRPHDKALVTNLKERIHKLWQ</sequence>
<name>A0ABD3LQW6_EUCGL</name>
<dbReference type="PANTHER" id="PTHR33710">
    <property type="entry name" value="BNAC02G09200D PROTEIN"/>
    <property type="match status" value="1"/>
</dbReference>
<dbReference type="Gene3D" id="3.60.10.10">
    <property type="entry name" value="Endonuclease/exonuclease/phosphatase"/>
    <property type="match status" value="1"/>
</dbReference>
<gene>
    <name evidence="1" type="ORF">ACJRO7_000159</name>
</gene>
<reference evidence="1 2" key="1">
    <citation type="submission" date="2024-11" db="EMBL/GenBank/DDBJ databases">
        <title>Chromosome-level genome assembly of Eucalyptus globulus Labill. provides insights into its genome evolution.</title>
        <authorList>
            <person name="Li X."/>
        </authorList>
    </citation>
    <scope>NUCLEOTIDE SEQUENCE [LARGE SCALE GENOMIC DNA]</scope>
    <source>
        <strain evidence="1">CL2024</strain>
        <tissue evidence="1">Fresh tender leaves</tissue>
    </source>
</reference>